<protein>
    <submittedName>
        <fullName evidence="1">Uncharacterized protein</fullName>
    </submittedName>
</protein>
<dbReference type="InterPro" id="IPR029717">
    <property type="entry name" value="FAM193"/>
</dbReference>
<dbReference type="EMBL" id="JASSZA010000003">
    <property type="protein sequence ID" value="KAK2115272.1"/>
    <property type="molecule type" value="Genomic_DNA"/>
</dbReference>
<dbReference type="Proteomes" id="UP001266305">
    <property type="component" value="Unassembled WGS sequence"/>
</dbReference>
<evidence type="ECO:0000313" key="1">
    <source>
        <dbReference type="EMBL" id="KAK2115272.1"/>
    </source>
</evidence>
<sequence length="197" mass="21412">DGEGALERRLRGSFLQDPPPVSVCPGSTAPTTGPWQFSCTWLSSRLECYRRLNRPDQVQPGAMGVGGVMVMELGDPVSQDFLLHSSLGGSQPEAGSGGRLTLGAQTLPSDTACSCEACSERRESSAEADREPQQLQNYWSEVRYTVRCIYRQAGTPLADDQDQSLVPDKEGVKELVDRYMPPLPVVALCKPLACPLR</sequence>
<feature type="non-terminal residue" evidence="1">
    <location>
        <position position="1"/>
    </location>
</feature>
<proteinExistence type="predicted"/>
<organism evidence="1 2">
    <name type="scientific">Saguinus oedipus</name>
    <name type="common">Cotton-top tamarin</name>
    <name type="synonym">Oedipomidas oedipus</name>
    <dbReference type="NCBI Taxonomy" id="9490"/>
    <lineage>
        <taxon>Eukaryota</taxon>
        <taxon>Metazoa</taxon>
        <taxon>Chordata</taxon>
        <taxon>Craniata</taxon>
        <taxon>Vertebrata</taxon>
        <taxon>Euteleostomi</taxon>
        <taxon>Mammalia</taxon>
        <taxon>Eutheria</taxon>
        <taxon>Euarchontoglires</taxon>
        <taxon>Primates</taxon>
        <taxon>Haplorrhini</taxon>
        <taxon>Platyrrhini</taxon>
        <taxon>Cebidae</taxon>
        <taxon>Callitrichinae</taxon>
        <taxon>Saguinus</taxon>
    </lineage>
</organism>
<dbReference type="PANTHER" id="PTHR15109:SF2">
    <property type="entry name" value="PROTEIN FAM193A"/>
    <property type="match status" value="1"/>
</dbReference>
<keyword evidence="2" id="KW-1185">Reference proteome</keyword>
<evidence type="ECO:0000313" key="2">
    <source>
        <dbReference type="Proteomes" id="UP001266305"/>
    </source>
</evidence>
<accession>A0ABQ9W0V6</accession>
<name>A0ABQ9W0V6_SAGOE</name>
<dbReference type="PANTHER" id="PTHR15109">
    <property type="entry name" value="AGAP004327-PA"/>
    <property type="match status" value="1"/>
</dbReference>
<gene>
    <name evidence="1" type="ORF">P7K49_005898</name>
</gene>
<reference evidence="1 2" key="1">
    <citation type="submission" date="2023-05" db="EMBL/GenBank/DDBJ databases">
        <title>B98-5 Cell Line De Novo Hybrid Assembly: An Optical Mapping Approach.</title>
        <authorList>
            <person name="Kananen K."/>
            <person name="Auerbach J.A."/>
            <person name="Kautto E."/>
            <person name="Blachly J.S."/>
        </authorList>
    </citation>
    <scope>NUCLEOTIDE SEQUENCE [LARGE SCALE GENOMIC DNA]</scope>
    <source>
        <strain evidence="1">B95-8</strain>
        <tissue evidence="1">Cell line</tissue>
    </source>
</reference>
<comment type="caution">
    <text evidence="1">The sequence shown here is derived from an EMBL/GenBank/DDBJ whole genome shotgun (WGS) entry which is preliminary data.</text>
</comment>